<feature type="binding site" evidence="11">
    <location>
        <position position="114"/>
    </location>
    <ligand>
        <name>Zn(2+)</name>
        <dbReference type="ChEBI" id="CHEBI:29105"/>
        <note>ligand shared between dimeric partners</note>
    </ligand>
</feature>
<evidence type="ECO:0000256" key="2">
    <source>
        <dbReference type="ARBA" id="ARBA00001460"/>
    </source>
</evidence>
<evidence type="ECO:0000256" key="8">
    <source>
        <dbReference type="ARBA" id="ARBA00022605"/>
    </source>
</evidence>
<comment type="cofactor">
    <cofactor evidence="11">
        <name>Mg(2+)</name>
        <dbReference type="ChEBI" id="CHEBI:18420"/>
    </cofactor>
    <text evidence="11">Binds 1 Mg(2+) ion per subunit.</text>
</comment>
<feature type="binding site" evidence="11">
    <location>
        <position position="90"/>
    </location>
    <ligand>
        <name>Mg(2+)</name>
        <dbReference type="ChEBI" id="CHEBI:18420"/>
    </ligand>
</feature>
<keyword evidence="11" id="KW-0862">Zinc</keyword>
<comment type="cofactor">
    <cofactor evidence="11">
        <name>Zn(2+)</name>
        <dbReference type="ChEBI" id="CHEBI:29105"/>
    </cofactor>
    <text evidence="11">Binds 1 zinc ion per subunit.</text>
</comment>
<comment type="subunit">
    <text evidence="11">Homodimer.</text>
</comment>
<evidence type="ECO:0000256" key="7">
    <source>
        <dbReference type="ARBA" id="ARBA00022490"/>
    </source>
</evidence>
<keyword evidence="11" id="KW-0479">Metal-binding</keyword>
<gene>
    <name evidence="11" type="primary">hisI</name>
    <name evidence="13" type="ORF">COU03_01485</name>
</gene>
<comment type="similarity">
    <text evidence="5">In the C-terminal section; belongs to the PRA-PH family.</text>
</comment>
<comment type="subcellular location">
    <subcellularLocation>
        <location evidence="11">Cytoplasm</location>
    </subcellularLocation>
</comment>
<feature type="domain" description="Phosphoribosyl-AMP cyclohydrolase" evidence="12">
    <location>
        <begin position="43"/>
        <end position="116"/>
    </location>
</feature>
<dbReference type="HAMAP" id="MF_01021">
    <property type="entry name" value="HisI"/>
    <property type="match status" value="1"/>
</dbReference>
<evidence type="ECO:0000256" key="4">
    <source>
        <dbReference type="ARBA" id="ARBA00005204"/>
    </source>
</evidence>
<evidence type="ECO:0000313" key="13">
    <source>
        <dbReference type="EMBL" id="PIR91604.1"/>
    </source>
</evidence>
<keyword evidence="7 11" id="KW-0963">Cytoplasm</keyword>
<comment type="similarity">
    <text evidence="11">Belongs to the PRA-CH family.</text>
</comment>
<dbReference type="GO" id="GO:0004636">
    <property type="term" value="F:phosphoribosyl-ATP diphosphatase activity"/>
    <property type="evidence" value="ECO:0007669"/>
    <property type="project" value="UniProtKB-EC"/>
</dbReference>
<dbReference type="InterPro" id="IPR026660">
    <property type="entry name" value="PRA-CH"/>
</dbReference>
<keyword evidence="10 11" id="KW-0368">Histidine biosynthesis</keyword>
<evidence type="ECO:0000259" key="12">
    <source>
        <dbReference type="Pfam" id="PF01502"/>
    </source>
</evidence>
<comment type="function">
    <text evidence="11">Catalyzes the hydrolysis of the adenine ring of phosphoribosyl-AMP.</text>
</comment>
<dbReference type="Gene3D" id="3.10.20.810">
    <property type="entry name" value="Phosphoribosyl-AMP cyclohydrolase"/>
    <property type="match status" value="1"/>
</dbReference>
<dbReference type="EMBL" id="PFAV01000026">
    <property type="protein sequence ID" value="PIR91604.1"/>
    <property type="molecule type" value="Genomic_DNA"/>
</dbReference>
<evidence type="ECO:0000256" key="5">
    <source>
        <dbReference type="ARBA" id="ARBA00007731"/>
    </source>
</evidence>
<dbReference type="Proteomes" id="UP000228906">
    <property type="component" value="Unassembled WGS sequence"/>
</dbReference>
<name>A0A2H0UXL8_9BACT</name>
<evidence type="ECO:0000256" key="3">
    <source>
        <dbReference type="ARBA" id="ARBA00005169"/>
    </source>
</evidence>
<comment type="similarity">
    <text evidence="6">In the N-terminal section; belongs to the PRA-CH family.</text>
</comment>
<dbReference type="GO" id="GO:0000105">
    <property type="term" value="P:L-histidine biosynthetic process"/>
    <property type="evidence" value="ECO:0007669"/>
    <property type="project" value="UniProtKB-UniRule"/>
</dbReference>
<dbReference type="GO" id="GO:0005737">
    <property type="term" value="C:cytoplasm"/>
    <property type="evidence" value="ECO:0007669"/>
    <property type="project" value="UniProtKB-SubCell"/>
</dbReference>
<dbReference type="AlphaFoldDB" id="A0A2H0UXL8"/>
<dbReference type="SUPFAM" id="SSF141734">
    <property type="entry name" value="HisI-like"/>
    <property type="match status" value="1"/>
</dbReference>
<dbReference type="NCBIfam" id="NF000768">
    <property type="entry name" value="PRK00051.1"/>
    <property type="match status" value="1"/>
</dbReference>
<dbReference type="GO" id="GO:0004635">
    <property type="term" value="F:phosphoribosyl-AMP cyclohydrolase activity"/>
    <property type="evidence" value="ECO:0007669"/>
    <property type="project" value="UniProtKB-UniRule"/>
</dbReference>
<feature type="binding site" evidence="11">
    <location>
        <position position="91"/>
    </location>
    <ligand>
        <name>Zn(2+)</name>
        <dbReference type="ChEBI" id="CHEBI:29105"/>
        <note>ligand shared between dimeric partners</note>
    </ligand>
</feature>
<dbReference type="InterPro" id="IPR038019">
    <property type="entry name" value="PRib_AMP_CycHydrolase_sf"/>
</dbReference>
<dbReference type="FunFam" id="3.10.20.810:FF:000001">
    <property type="entry name" value="Histidine biosynthesis bifunctional protein HisIE"/>
    <property type="match status" value="1"/>
</dbReference>
<evidence type="ECO:0000256" key="10">
    <source>
        <dbReference type="ARBA" id="ARBA00023102"/>
    </source>
</evidence>
<accession>A0A2H0UXL8</accession>
<dbReference type="PANTHER" id="PTHR42945">
    <property type="entry name" value="HISTIDINE BIOSYNTHESIS BIFUNCTIONAL PROTEIN"/>
    <property type="match status" value="1"/>
</dbReference>
<comment type="catalytic activity">
    <reaction evidence="2">
        <text>1-(5-phospho-beta-D-ribosyl)-ATP + H2O = 1-(5-phospho-beta-D-ribosyl)-5'-AMP + diphosphate + H(+)</text>
        <dbReference type="Rhea" id="RHEA:22828"/>
        <dbReference type="ChEBI" id="CHEBI:15377"/>
        <dbReference type="ChEBI" id="CHEBI:15378"/>
        <dbReference type="ChEBI" id="CHEBI:33019"/>
        <dbReference type="ChEBI" id="CHEBI:59457"/>
        <dbReference type="ChEBI" id="CHEBI:73183"/>
        <dbReference type="EC" id="3.6.1.31"/>
    </reaction>
</comment>
<feature type="binding site" evidence="11">
    <location>
        <position position="92"/>
    </location>
    <ligand>
        <name>Mg(2+)</name>
        <dbReference type="ChEBI" id="CHEBI:18420"/>
    </ligand>
</feature>
<comment type="pathway">
    <text evidence="4">Amino-acid biosynthesis; L-histidine biosynthesis; L-histidine from 5-phospho-alpha-D-ribose 1-diphosphate: step 2/9.</text>
</comment>
<keyword evidence="11" id="KW-0460">Magnesium</keyword>
<dbReference type="EC" id="3.5.4.19" evidence="11"/>
<sequence>MSDKLKTIKIKNISDFVQQVDWAKVHGLAPVITQDYWSSRVLMLGYMNREALQKTLTEGKITYYSRIRSVLWTKGETSGNFQIVKKVFLDCDNDTILIKIKQKGVVCHTGRKTCFYQEIN</sequence>
<dbReference type="UniPathway" id="UPA00031">
    <property type="reaction ID" value="UER00008"/>
</dbReference>
<dbReference type="GO" id="GO:0008270">
    <property type="term" value="F:zinc ion binding"/>
    <property type="evidence" value="ECO:0007669"/>
    <property type="project" value="UniProtKB-UniRule"/>
</dbReference>
<dbReference type="Pfam" id="PF01502">
    <property type="entry name" value="PRA-CH"/>
    <property type="match status" value="1"/>
</dbReference>
<proteinExistence type="inferred from homology"/>
<comment type="catalytic activity">
    <reaction evidence="1 11">
        <text>1-(5-phospho-beta-D-ribosyl)-5'-AMP + H2O = 1-(5-phospho-beta-D-ribosyl)-5-[(5-phospho-beta-D-ribosylamino)methylideneamino]imidazole-4-carboxamide</text>
        <dbReference type="Rhea" id="RHEA:20049"/>
        <dbReference type="ChEBI" id="CHEBI:15377"/>
        <dbReference type="ChEBI" id="CHEBI:58435"/>
        <dbReference type="ChEBI" id="CHEBI:59457"/>
        <dbReference type="EC" id="3.5.4.19"/>
    </reaction>
</comment>
<dbReference type="PANTHER" id="PTHR42945:SF1">
    <property type="entry name" value="HISTIDINE BIOSYNTHESIS BIFUNCTIONAL PROTEIN HIS7"/>
    <property type="match status" value="1"/>
</dbReference>
<dbReference type="InterPro" id="IPR002496">
    <property type="entry name" value="PRib_AMP_CycHydrolase_dom"/>
</dbReference>
<comment type="pathway">
    <text evidence="3 11">Amino-acid biosynthesis; L-histidine biosynthesis; L-histidine from 5-phospho-alpha-D-ribose 1-diphosphate: step 3/9.</text>
</comment>
<evidence type="ECO:0000256" key="1">
    <source>
        <dbReference type="ARBA" id="ARBA00000024"/>
    </source>
</evidence>
<evidence type="ECO:0000256" key="9">
    <source>
        <dbReference type="ARBA" id="ARBA00022801"/>
    </source>
</evidence>
<dbReference type="GO" id="GO:0000287">
    <property type="term" value="F:magnesium ion binding"/>
    <property type="evidence" value="ECO:0007669"/>
    <property type="project" value="UniProtKB-UniRule"/>
</dbReference>
<evidence type="ECO:0000256" key="6">
    <source>
        <dbReference type="ARBA" id="ARBA00008299"/>
    </source>
</evidence>
<feature type="binding site" evidence="11">
    <location>
        <position position="107"/>
    </location>
    <ligand>
        <name>Zn(2+)</name>
        <dbReference type="ChEBI" id="CHEBI:29105"/>
        <note>ligand shared between dimeric partners</note>
    </ligand>
</feature>
<organism evidence="13 14">
    <name type="scientific">bacterium (Candidatus Gribaldobacteria) CG10_big_fil_rev_8_21_14_0_10_41_12</name>
    <dbReference type="NCBI Taxonomy" id="2014277"/>
    <lineage>
        <taxon>Bacteria</taxon>
        <taxon>Candidatus Gribaldobacteria</taxon>
    </lineage>
</organism>
<keyword evidence="9 11" id="KW-0378">Hydrolase</keyword>
<protein>
    <recommendedName>
        <fullName evidence="11">Phosphoribosyl-AMP cyclohydrolase</fullName>
        <shortName evidence="11">PRA-CH</shortName>
        <ecNumber evidence="11">3.5.4.19</ecNumber>
    </recommendedName>
</protein>
<evidence type="ECO:0000256" key="11">
    <source>
        <dbReference type="HAMAP-Rule" id="MF_01021"/>
    </source>
</evidence>
<feature type="binding site" evidence="11">
    <location>
        <position position="94"/>
    </location>
    <ligand>
        <name>Mg(2+)</name>
        <dbReference type="ChEBI" id="CHEBI:18420"/>
    </ligand>
</feature>
<reference evidence="14" key="1">
    <citation type="submission" date="2017-09" db="EMBL/GenBank/DDBJ databases">
        <title>Depth-based differentiation of microbial function through sediment-hosted aquifers and enrichment of novel symbionts in the deep terrestrial subsurface.</title>
        <authorList>
            <person name="Probst A.J."/>
            <person name="Ladd B."/>
            <person name="Jarett J.K."/>
            <person name="Geller-Mcgrath D.E."/>
            <person name="Sieber C.M.K."/>
            <person name="Emerson J.B."/>
            <person name="Anantharaman K."/>
            <person name="Thomas B.C."/>
            <person name="Malmstrom R."/>
            <person name="Stieglmeier M."/>
            <person name="Klingl A."/>
            <person name="Woyke T."/>
            <person name="Ryan C.M."/>
            <person name="Banfield J.F."/>
        </authorList>
    </citation>
    <scope>NUCLEOTIDE SEQUENCE [LARGE SCALE GENOMIC DNA]</scope>
</reference>
<evidence type="ECO:0000313" key="14">
    <source>
        <dbReference type="Proteomes" id="UP000228906"/>
    </source>
</evidence>
<keyword evidence="8 11" id="KW-0028">Amino-acid biosynthesis</keyword>
<comment type="caution">
    <text evidence="13">The sequence shown here is derived from an EMBL/GenBank/DDBJ whole genome shotgun (WGS) entry which is preliminary data.</text>
</comment>